<dbReference type="Proteomes" id="UP000092445">
    <property type="component" value="Unassembled WGS sequence"/>
</dbReference>
<dbReference type="EnsemblMetazoa" id="GPAI021745-RA">
    <property type="protein sequence ID" value="GPAI021745-PA"/>
    <property type="gene ID" value="GPAI021745"/>
</dbReference>
<protein>
    <submittedName>
        <fullName evidence="1">Uncharacterized protein</fullName>
    </submittedName>
</protein>
<organism evidence="1 2">
    <name type="scientific">Glossina pallidipes</name>
    <name type="common">Tsetse fly</name>
    <dbReference type="NCBI Taxonomy" id="7398"/>
    <lineage>
        <taxon>Eukaryota</taxon>
        <taxon>Metazoa</taxon>
        <taxon>Ecdysozoa</taxon>
        <taxon>Arthropoda</taxon>
        <taxon>Hexapoda</taxon>
        <taxon>Insecta</taxon>
        <taxon>Pterygota</taxon>
        <taxon>Neoptera</taxon>
        <taxon>Endopterygota</taxon>
        <taxon>Diptera</taxon>
        <taxon>Brachycera</taxon>
        <taxon>Muscomorpha</taxon>
        <taxon>Hippoboscoidea</taxon>
        <taxon>Glossinidae</taxon>
        <taxon>Glossina</taxon>
    </lineage>
</organism>
<proteinExistence type="predicted"/>
<evidence type="ECO:0000313" key="2">
    <source>
        <dbReference type="Proteomes" id="UP000092445"/>
    </source>
</evidence>
<name>A0A1A9ZQA2_GLOPL</name>
<reference evidence="1" key="2">
    <citation type="submission" date="2020-05" db="UniProtKB">
        <authorList>
            <consortium name="EnsemblMetazoa"/>
        </authorList>
    </citation>
    <scope>IDENTIFICATION</scope>
    <source>
        <strain evidence="1">IAEA</strain>
    </source>
</reference>
<keyword evidence="2" id="KW-1185">Reference proteome</keyword>
<sequence length="117" mass="12905">MTQQCIIKGTMPIGWHSLNHRAPTSSLAKWIHRTEKGQVHCISLRPPNGSRYSSAGRSYDIQRTNTQLLKSRLVNVGVDPVVIDIDILLSSFYDGLKETISASVPAKPKCHKNSGPP</sequence>
<dbReference type="AlphaFoldDB" id="A0A1A9ZQA2"/>
<evidence type="ECO:0000313" key="1">
    <source>
        <dbReference type="EnsemblMetazoa" id="GPAI021745-PA"/>
    </source>
</evidence>
<accession>A0A1A9ZQA2</accession>
<dbReference type="VEuPathDB" id="VectorBase:GPAI021745"/>
<reference evidence="2" key="1">
    <citation type="submission" date="2014-03" db="EMBL/GenBank/DDBJ databases">
        <authorList>
            <person name="Aksoy S."/>
            <person name="Warren W."/>
            <person name="Wilson R.K."/>
        </authorList>
    </citation>
    <scope>NUCLEOTIDE SEQUENCE [LARGE SCALE GENOMIC DNA]</scope>
    <source>
        <strain evidence="2">IAEA</strain>
    </source>
</reference>